<comment type="pathway">
    <text evidence="2">Secondary metabolite biosynthesis.</text>
</comment>
<proteinExistence type="inferred from homology"/>
<evidence type="ECO:0000256" key="4">
    <source>
        <dbReference type="ARBA" id="ARBA00022679"/>
    </source>
</evidence>
<reference evidence="10 11" key="1">
    <citation type="journal article" date="2019" name="Nat. Ecol. Evol.">
        <title>Megaphylogeny resolves global patterns of mushroom evolution.</title>
        <authorList>
            <person name="Varga T."/>
            <person name="Krizsan K."/>
            <person name="Foldi C."/>
            <person name="Dima B."/>
            <person name="Sanchez-Garcia M."/>
            <person name="Sanchez-Ramirez S."/>
            <person name="Szollosi G.J."/>
            <person name="Szarkandi J.G."/>
            <person name="Papp V."/>
            <person name="Albert L."/>
            <person name="Andreopoulos W."/>
            <person name="Angelini C."/>
            <person name="Antonin V."/>
            <person name="Barry K.W."/>
            <person name="Bougher N.L."/>
            <person name="Buchanan P."/>
            <person name="Buyck B."/>
            <person name="Bense V."/>
            <person name="Catcheside P."/>
            <person name="Chovatia M."/>
            <person name="Cooper J."/>
            <person name="Damon W."/>
            <person name="Desjardin D."/>
            <person name="Finy P."/>
            <person name="Geml J."/>
            <person name="Haridas S."/>
            <person name="Hughes K."/>
            <person name="Justo A."/>
            <person name="Karasinski D."/>
            <person name="Kautmanova I."/>
            <person name="Kiss B."/>
            <person name="Kocsube S."/>
            <person name="Kotiranta H."/>
            <person name="LaButti K.M."/>
            <person name="Lechner B.E."/>
            <person name="Liimatainen K."/>
            <person name="Lipzen A."/>
            <person name="Lukacs Z."/>
            <person name="Mihaltcheva S."/>
            <person name="Morgado L.N."/>
            <person name="Niskanen T."/>
            <person name="Noordeloos M.E."/>
            <person name="Ohm R.A."/>
            <person name="Ortiz-Santana B."/>
            <person name="Ovrebo C."/>
            <person name="Racz N."/>
            <person name="Riley R."/>
            <person name="Savchenko A."/>
            <person name="Shiryaev A."/>
            <person name="Soop K."/>
            <person name="Spirin V."/>
            <person name="Szebenyi C."/>
            <person name="Tomsovsky M."/>
            <person name="Tulloss R.E."/>
            <person name="Uehling J."/>
            <person name="Grigoriev I.V."/>
            <person name="Vagvolgyi C."/>
            <person name="Papp T."/>
            <person name="Martin F.M."/>
            <person name="Miettinen O."/>
            <person name="Hibbett D.S."/>
            <person name="Nagy L.G."/>
        </authorList>
    </citation>
    <scope>NUCLEOTIDE SEQUENCE [LARGE SCALE GENOMIC DNA]</scope>
    <source>
        <strain evidence="10 11">CBS 309.79</strain>
    </source>
</reference>
<keyword evidence="11" id="KW-1185">Reference proteome</keyword>
<dbReference type="GO" id="GO:0008374">
    <property type="term" value="F:O-acyltransferase activity"/>
    <property type="evidence" value="ECO:0007669"/>
    <property type="project" value="InterPro"/>
</dbReference>
<keyword evidence="6 8" id="KW-1133">Transmembrane helix</keyword>
<dbReference type="OrthoDB" id="1077582at2759"/>
<evidence type="ECO:0000313" key="11">
    <source>
        <dbReference type="Proteomes" id="UP000305067"/>
    </source>
</evidence>
<evidence type="ECO:0000256" key="1">
    <source>
        <dbReference type="ARBA" id="ARBA00004141"/>
    </source>
</evidence>
<dbReference type="GO" id="GO:0006629">
    <property type="term" value="P:lipid metabolic process"/>
    <property type="evidence" value="ECO:0007669"/>
    <property type="project" value="InterPro"/>
</dbReference>
<dbReference type="EMBL" id="ML178814">
    <property type="protein sequence ID" value="TFL07030.1"/>
    <property type="molecule type" value="Genomic_DNA"/>
</dbReference>
<dbReference type="GO" id="GO:0016020">
    <property type="term" value="C:membrane"/>
    <property type="evidence" value="ECO:0007669"/>
    <property type="project" value="UniProtKB-SubCell"/>
</dbReference>
<dbReference type="PANTHER" id="PTHR31595:SF57">
    <property type="entry name" value="OS04G0481900 PROTEIN"/>
    <property type="match status" value="1"/>
</dbReference>
<evidence type="ECO:0000256" key="3">
    <source>
        <dbReference type="ARBA" id="ARBA00007282"/>
    </source>
</evidence>
<evidence type="ECO:0000256" key="8">
    <source>
        <dbReference type="SAM" id="Phobius"/>
    </source>
</evidence>
<dbReference type="Pfam" id="PF13813">
    <property type="entry name" value="MBOAT_2"/>
    <property type="match status" value="1"/>
</dbReference>
<evidence type="ECO:0000259" key="9">
    <source>
        <dbReference type="Pfam" id="PF13813"/>
    </source>
</evidence>
<dbReference type="PANTHER" id="PTHR31595">
    <property type="entry name" value="LONG-CHAIN-ALCOHOL O-FATTY-ACYLTRANSFERASE 3-RELATED"/>
    <property type="match status" value="1"/>
</dbReference>
<dbReference type="InterPro" id="IPR032805">
    <property type="entry name" value="Wax_synthase_dom"/>
</dbReference>
<evidence type="ECO:0000256" key="6">
    <source>
        <dbReference type="ARBA" id="ARBA00022989"/>
    </source>
</evidence>
<dbReference type="AlphaFoldDB" id="A0A5C3R1L9"/>
<evidence type="ECO:0000256" key="7">
    <source>
        <dbReference type="ARBA" id="ARBA00023136"/>
    </source>
</evidence>
<sequence>MGLPEGPANPSLDAAEPFPFFQALLIPQLLAILLITQRAPRLLRLAFNAVYTTYGVHVCFSGRYTMGNVLADYSLGLAVTMQYLTFWAHLWCLEDSNGRKHVLDAVRHEDDTFEKIRPAERGLIGRVLWAYALLQSSRSVGWSCQVKGVPDTPEQSKSKFIATSLLRCLKYYVILDAGIWYTHQPGFTFGPNATSITAFPFLKRCITVWFQGACGYATINMQYLLLGVVCVALGVSEPKRWPKLFGRVRDAYTVRRFWGNSWHQMLRRFIGPLTTSLMSFLSIPHGTRLSSNATLLIAFGISSFLHLSGDVAAHIPWKQATAIFFPVQPLAIMAEDLVIEWFNGGRNKPNRLTGKNLVVVKLLGGIWVFMWFVLTIPLFVDAQMKGRIGEDRAIPKEWSLVQRLMSA</sequence>
<keyword evidence="7 8" id="KW-0472">Membrane</keyword>
<dbReference type="Proteomes" id="UP000305067">
    <property type="component" value="Unassembled WGS sequence"/>
</dbReference>
<keyword evidence="4 10" id="KW-0808">Transferase</keyword>
<comment type="similarity">
    <text evidence="3">Belongs to the wax synthase family.</text>
</comment>
<evidence type="ECO:0000256" key="5">
    <source>
        <dbReference type="ARBA" id="ARBA00022692"/>
    </source>
</evidence>
<keyword evidence="5 8" id="KW-0812">Transmembrane</keyword>
<evidence type="ECO:0000313" key="10">
    <source>
        <dbReference type="EMBL" id="TFL07030.1"/>
    </source>
</evidence>
<feature type="transmembrane region" description="Helical" evidence="8">
    <location>
        <begin position="20"/>
        <end position="36"/>
    </location>
</feature>
<evidence type="ECO:0000256" key="2">
    <source>
        <dbReference type="ARBA" id="ARBA00005179"/>
    </source>
</evidence>
<dbReference type="InterPro" id="IPR044851">
    <property type="entry name" value="Wax_synthase"/>
</dbReference>
<name>A0A5C3R1L9_9AGAR</name>
<feature type="transmembrane region" description="Helical" evidence="8">
    <location>
        <begin position="289"/>
        <end position="308"/>
    </location>
</feature>
<feature type="transmembrane region" description="Helical" evidence="8">
    <location>
        <begin position="359"/>
        <end position="380"/>
    </location>
</feature>
<comment type="subcellular location">
    <subcellularLocation>
        <location evidence="1">Membrane</location>
        <topology evidence="1">Multi-pass membrane protein</topology>
    </subcellularLocation>
</comment>
<dbReference type="STRING" id="1884261.A0A5C3R1L9"/>
<accession>A0A5C3R1L9</accession>
<feature type="domain" description="Wax synthase" evidence="9">
    <location>
        <begin position="241"/>
        <end position="325"/>
    </location>
</feature>
<gene>
    <name evidence="10" type="ORF">BDV98DRAFT_557136</name>
</gene>
<protein>
    <submittedName>
        <fullName evidence="10">Membrane bound O-acyl transferase family-domain-containing protein</fullName>
    </submittedName>
</protein>
<organism evidence="10 11">
    <name type="scientific">Pterulicium gracile</name>
    <dbReference type="NCBI Taxonomy" id="1884261"/>
    <lineage>
        <taxon>Eukaryota</taxon>
        <taxon>Fungi</taxon>
        <taxon>Dikarya</taxon>
        <taxon>Basidiomycota</taxon>
        <taxon>Agaricomycotina</taxon>
        <taxon>Agaricomycetes</taxon>
        <taxon>Agaricomycetidae</taxon>
        <taxon>Agaricales</taxon>
        <taxon>Pleurotineae</taxon>
        <taxon>Pterulaceae</taxon>
        <taxon>Pterulicium</taxon>
    </lineage>
</organism>